<accession>A0A286U0T1</accession>
<dbReference type="Pfam" id="PF21247">
    <property type="entry name" value="Fic-like_C"/>
    <property type="match status" value="1"/>
</dbReference>
<dbReference type="Gene3D" id="3.30.950.30">
    <property type="entry name" value="Schlafen, AAA domain"/>
    <property type="match status" value="1"/>
</dbReference>
<dbReference type="Gene3D" id="3.30.565.60">
    <property type="match status" value="1"/>
</dbReference>
<dbReference type="RefSeq" id="WP_096895083.1">
    <property type="nucleotide sequence ID" value="NZ_BAOS01000027.1"/>
</dbReference>
<dbReference type="InterPro" id="IPR038475">
    <property type="entry name" value="RecG_C_sf"/>
</dbReference>
<evidence type="ECO:0000256" key="1">
    <source>
        <dbReference type="SAM" id="MobiDB-lite"/>
    </source>
</evidence>
<dbReference type="InterPro" id="IPR007421">
    <property type="entry name" value="Schlafen_AlbA_2_dom"/>
</dbReference>
<dbReference type="Pfam" id="PF04326">
    <property type="entry name" value="SLFN_AlbA_2"/>
    <property type="match status" value="1"/>
</dbReference>
<protein>
    <submittedName>
        <fullName evidence="4">Transcriptional regulator</fullName>
    </submittedName>
</protein>
<feature type="domain" description="Filamentation induced by cAMP protein Fic-like C-terminal" evidence="3">
    <location>
        <begin position="524"/>
        <end position="574"/>
    </location>
</feature>
<dbReference type="Proteomes" id="UP000218542">
    <property type="component" value="Unassembled WGS sequence"/>
</dbReference>
<organism evidence="4 5">
    <name type="scientific">Candidatus Scalindua japonica</name>
    <dbReference type="NCBI Taxonomy" id="1284222"/>
    <lineage>
        <taxon>Bacteria</taxon>
        <taxon>Pseudomonadati</taxon>
        <taxon>Planctomycetota</taxon>
        <taxon>Candidatus Brocadiia</taxon>
        <taxon>Candidatus Brocadiales</taxon>
        <taxon>Candidatus Scalinduaceae</taxon>
        <taxon>Candidatus Scalindua</taxon>
    </lineage>
</organism>
<dbReference type="Pfam" id="PF13749">
    <property type="entry name" value="HATPase_c_4"/>
    <property type="match status" value="1"/>
</dbReference>
<gene>
    <name evidence="4" type="ORF">SCALIN_C27_0111</name>
</gene>
<evidence type="ECO:0000313" key="4">
    <source>
        <dbReference type="EMBL" id="GAX61716.1"/>
    </source>
</evidence>
<sequence length="585" mass="67523">MNEQELLKLLSAHEWKDIEFKEAQRAVPKNAYESVSAFANTEGGHLVFGVRKDGSDFEVVGVLNVDKVQSDFLTSLRQKDKISLIIDVKEQLHLVNEKNLLVFYVPEAPRTDKPVFLNGDIRRSFLRKGACDVKCSNEEVQRLISDASLERYDGQTVDHDLNTCFSSKDIGWYRRQYEGKTGNRSYGDLEDLEFLFQLGLIKNTDRGQKPTIASILLFGQDGYLRGLLPRPVIDCQRYLFKHDDYSRGERWHDRTVCDYNLVQSWLAVLEWYYRFAEIPYEVNPKTLQRSDTPPDYIAFREAIINMLIHQDYADHCRKPVIAHFTDLTRFWNPGDAFANVRDLLEPGEKETRNPILVTAFRRIGFSENAGWGLRDVFKNWRGLGKVPPVINNDKSKKSFELVLHKEVLLSKEQVEFQKTIGVHLSEDEASIFAYAYKHKKLSIYDIRDVSGNPLQSCRDIADHLVIQALFVKIDNDLYELSPVMQERFKHIEAEAHDEAHDEAHEKLLGDMTETERQILNYCVEPKSTPELLKLLGYRSRTGNYKSALSNLLSSGYLEMTIPGSPRSKNQKYKSTMEGKRLVHND</sequence>
<feature type="domain" description="Schlafen AlbA-2" evidence="2">
    <location>
        <begin position="14"/>
        <end position="133"/>
    </location>
</feature>
<dbReference type="EMBL" id="BAOS01000027">
    <property type="protein sequence ID" value="GAX61716.1"/>
    <property type="molecule type" value="Genomic_DNA"/>
</dbReference>
<comment type="caution">
    <text evidence="4">The sequence shown here is derived from an EMBL/GenBank/DDBJ whole genome shotgun (WGS) entry which is preliminary data.</text>
</comment>
<reference evidence="5" key="1">
    <citation type="journal article" date="2017" name="Environ. Microbiol. Rep.">
        <title>Genetic Diversity of Marine Anaerobic Ammonium-Oxidizing Bacteria as Revealed by Genomic and Proteomic Analyses of 'Candidatus Scalindua japonica'.</title>
        <authorList>
            <person name="Oshiki M."/>
            <person name="Mizuto K."/>
            <person name="Kimura Z."/>
            <person name="Kindaichi T."/>
            <person name="Satoh H."/>
            <person name="Okabe S."/>
        </authorList>
    </citation>
    <scope>NUCLEOTIDE SEQUENCE [LARGE SCALE GENOMIC DNA]</scope>
    <source>
        <strain evidence="5">husup-a2</strain>
    </source>
</reference>
<dbReference type="OrthoDB" id="288285at2"/>
<proteinExistence type="predicted"/>
<dbReference type="InterPro" id="IPR049514">
    <property type="entry name" value="Fic-like_C"/>
</dbReference>
<evidence type="ECO:0000259" key="3">
    <source>
        <dbReference type="Pfam" id="PF21247"/>
    </source>
</evidence>
<evidence type="ECO:0000259" key="2">
    <source>
        <dbReference type="Pfam" id="PF04326"/>
    </source>
</evidence>
<dbReference type="PANTHER" id="PTHR30595:SF6">
    <property type="entry name" value="SCHLAFEN ALBA-2 DOMAIN-CONTAINING PROTEIN"/>
    <property type="match status" value="1"/>
</dbReference>
<dbReference type="AlphaFoldDB" id="A0A286U0T1"/>
<name>A0A286U0T1_9BACT</name>
<dbReference type="InterPro" id="IPR038461">
    <property type="entry name" value="Schlafen_AlbA_2_dom_sf"/>
</dbReference>
<dbReference type="PANTHER" id="PTHR30595">
    <property type="entry name" value="GLPR-RELATED TRANSCRIPTIONAL REPRESSOR"/>
    <property type="match status" value="1"/>
</dbReference>
<feature type="region of interest" description="Disordered" evidence="1">
    <location>
        <begin position="563"/>
        <end position="585"/>
    </location>
</feature>
<keyword evidence="5" id="KW-1185">Reference proteome</keyword>
<evidence type="ECO:0000313" key="5">
    <source>
        <dbReference type="Proteomes" id="UP000218542"/>
    </source>
</evidence>
<feature type="compositionally biased region" description="Basic and acidic residues" evidence="1">
    <location>
        <begin position="574"/>
        <end position="585"/>
    </location>
</feature>